<keyword evidence="2" id="KW-0547">Nucleotide-binding</keyword>
<dbReference type="Proteomes" id="UP000216024">
    <property type="component" value="Unassembled WGS sequence"/>
</dbReference>
<name>A0A267MGN2_9FIRM</name>
<sequence>MFQVKNLSFSYGEKETLRNLNFQLEEGTMTTIIGPNGSGKTTLLNVMTNNLDNYSGDVYLRNKSLKDYSIKELSQNLAIVYQNVDIKFPFTCMEVVAMGRTPFSSRMKDLTKEDSEIIYEVMDMTDTTCFMNKDITCLSGGEKQRIMLARALAQTPKILVLDEAFSNMDIKYTIKFLDLLKEKVKNDGMTVINIMHDLNLTDIYSDNILALSKGNLVKSGKTEDVMKPQFIKSLFGINTRKISDRGLAILPM</sequence>
<proteinExistence type="predicted"/>
<dbReference type="InterPro" id="IPR003439">
    <property type="entry name" value="ABC_transporter-like_ATP-bd"/>
</dbReference>
<evidence type="ECO:0000256" key="4">
    <source>
        <dbReference type="ARBA" id="ARBA00022967"/>
    </source>
</evidence>
<dbReference type="OrthoDB" id="9799337at2"/>
<evidence type="ECO:0000259" key="5">
    <source>
        <dbReference type="PROSITE" id="PS50893"/>
    </source>
</evidence>
<dbReference type="SUPFAM" id="SSF52540">
    <property type="entry name" value="P-loop containing nucleoside triphosphate hydrolases"/>
    <property type="match status" value="1"/>
</dbReference>
<keyword evidence="4" id="KW-1278">Translocase</keyword>
<dbReference type="InterPro" id="IPR017871">
    <property type="entry name" value="ABC_transporter-like_CS"/>
</dbReference>
<keyword evidence="1" id="KW-0813">Transport</keyword>
<evidence type="ECO:0000313" key="6">
    <source>
        <dbReference type="EMBL" id="PAB57950.1"/>
    </source>
</evidence>
<dbReference type="AlphaFoldDB" id="A0A267MGN2"/>
<comment type="caution">
    <text evidence="6">The sequence shown here is derived from an EMBL/GenBank/DDBJ whole genome shotgun (WGS) entry which is preliminary data.</text>
</comment>
<dbReference type="RefSeq" id="WP_095135013.1">
    <property type="nucleotide sequence ID" value="NZ_NIBG01000021.1"/>
</dbReference>
<evidence type="ECO:0000256" key="1">
    <source>
        <dbReference type="ARBA" id="ARBA00022448"/>
    </source>
</evidence>
<dbReference type="InterPro" id="IPR003593">
    <property type="entry name" value="AAA+_ATPase"/>
</dbReference>
<keyword evidence="7" id="KW-1185">Reference proteome</keyword>
<accession>A0A267MGN2</accession>
<gene>
    <name evidence="6" type="ORF">CCE28_17455</name>
</gene>
<dbReference type="Pfam" id="PF00005">
    <property type="entry name" value="ABC_tran"/>
    <property type="match status" value="1"/>
</dbReference>
<dbReference type="InterPro" id="IPR027417">
    <property type="entry name" value="P-loop_NTPase"/>
</dbReference>
<evidence type="ECO:0000256" key="3">
    <source>
        <dbReference type="ARBA" id="ARBA00022840"/>
    </source>
</evidence>
<dbReference type="PROSITE" id="PS50893">
    <property type="entry name" value="ABC_TRANSPORTER_2"/>
    <property type="match status" value="1"/>
</dbReference>
<dbReference type="GO" id="GO:0016887">
    <property type="term" value="F:ATP hydrolysis activity"/>
    <property type="evidence" value="ECO:0007669"/>
    <property type="project" value="InterPro"/>
</dbReference>
<evidence type="ECO:0000313" key="7">
    <source>
        <dbReference type="Proteomes" id="UP000216024"/>
    </source>
</evidence>
<dbReference type="PANTHER" id="PTHR42794">
    <property type="entry name" value="HEMIN IMPORT ATP-BINDING PROTEIN HMUV"/>
    <property type="match status" value="1"/>
</dbReference>
<keyword evidence="3" id="KW-0067">ATP-binding</keyword>
<dbReference type="PANTHER" id="PTHR42794:SF1">
    <property type="entry name" value="HEMIN IMPORT ATP-BINDING PROTEIN HMUV"/>
    <property type="match status" value="1"/>
</dbReference>
<dbReference type="SMART" id="SM00382">
    <property type="entry name" value="AAA"/>
    <property type="match status" value="1"/>
</dbReference>
<dbReference type="CDD" id="cd03214">
    <property type="entry name" value="ABC_Iron-Siderophores_B12_Hemin"/>
    <property type="match status" value="1"/>
</dbReference>
<dbReference type="Gene3D" id="3.40.50.300">
    <property type="entry name" value="P-loop containing nucleotide triphosphate hydrolases"/>
    <property type="match status" value="1"/>
</dbReference>
<protein>
    <recommendedName>
        <fullName evidence="5">ABC transporter domain-containing protein</fullName>
    </recommendedName>
</protein>
<evidence type="ECO:0000256" key="2">
    <source>
        <dbReference type="ARBA" id="ARBA00022741"/>
    </source>
</evidence>
<organism evidence="6 7">
    <name type="scientific">Anaeromicrobium sediminis</name>
    <dbReference type="NCBI Taxonomy" id="1478221"/>
    <lineage>
        <taxon>Bacteria</taxon>
        <taxon>Bacillati</taxon>
        <taxon>Bacillota</taxon>
        <taxon>Clostridia</taxon>
        <taxon>Peptostreptococcales</taxon>
        <taxon>Thermotaleaceae</taxon>
        <taxon>Anaeromicrobium</taxon>
    </lineage>
</organism>
<reference evidence="6 7" key="1">
    <citation type="submission" date="2017-06" db="EMBL/GenBank/DDBJ databases">
        <title>Draft genome sequence of anaerobic fermentative bacterium Anaeromicrobium sediminis DY2726D isolated from West Pacific Ocean sediments.</title>
        <authorList>
            <person name="Zeng X."/>
        </authorList>
    </citation>
    <scope>NUCLEOTIDE SEQUENCE [LARGE SCALE GENOMIC DNA]</scope>
    <source>
        <strain evidence="6 7">DY2726D</strain>
    </source>
</reference>
<dbReference type="GO" id="GO:0005524">
    <property type="term" value="F:ATP binding"/>
    <property type="evidence" value="ECO:0007669"/>
    <property type="project" value="UniProtKB-KW"/>
</dbReference>
<feature type="domain" description="ABC transporter" evidence="5">
    <location>
        <begin position="2"/>
        <end position="238"/>
    </location>
</feature>
<dbReference type="EMBL" id="NIBG01000021">
    <property type="protein sequence ID" value="PAB57950.1"/>
    <property type="molecule type" value="Genomic_DNA"/>
</dbReference>
<dbReference type="PROSITE" id="PS00211">
    <property type="entry name" value="ABC_TRANSPORTER_1"/>
    <property type="match status" value="1"/>
</dbReference>
<dbReference type="FunFam" id="3.40.50.300:FF:000134">
    <property type="entry name" value="Iron-enterobactin ABC transporter ATP-binding protein"/>
    <property type="match status" value="1"/>
</dbReference>